<sequence length="211" mass="24928">MWKKFLVVTIVLLIALFIFSKESVSFDVVDDDGKPVTLTLRKRRFQKFYNEVTLSDDENVKTHVFKDKYTLNIWKWKTGRVNDENNEDVIFGVYNIAPHHRIMTNRVFIYTVKDLELQPKFRASRLTYPISDFTLYDIDGDGYDEVVAIEKYKGESYISAYKEYDLKIERVYFGKFSFEISHFLEDGENLSVETEKGTFNVGLKNKEVYLK</sequence>
<dbReference type="RefSeq" id="WP_116479692.1">
    <property type="nucleotide sequence ID" value="NZ_QEKV01000002.1"/>
</dbReference>
<gene>
    <name evidence="1" type="ORF">C7381_102100</name>
</gene>
<evidence type="ECO:0000313" key="2">
    <source>
        <dbReference type="Proteomes" id="UP000245793"/>
    </source>
</evidence>
<dbReference type="EMBL" id="QEKV01000002">
    <property type="protein sequence ID" value="PVY95211.1"/>
    <property type="molecule type" value="Genomic_DNA"/>
</dbReference>
<keyword evidence="2" id="KW-1185">Reference proteome</keyword>
<dbReference type="SUPFAM" id="SSF69318">
    <property type="entry name" value="Integrin alpha N-terminal domain"/>
    <property type="match status" value="1"/>
</dbReference>
<accession>A0A2U1E5K8</accession>
<name>A0A2U1E5K8_9FIRM</name>
<evidence type="ECO:0008006" key="3">
    <source>
        <dbReference type="Google" id="ProtNLM"/>
    </source>
</evidence>
<dbReference type="Proteomes" id="UP000245793">
    <property type="component" value="Unassembled WGS sequence"/>
</dbReference>
<dbReference type="InterPro" id="IPR028994">
    <property type="entry name" value="Integrin_alpha_N"/>
</dbReference>
<protein>
    <recommendedName>
        <fullName evidence="3">VCBS repeat protein</fullName>
    </recommendedName>
</protein>
<organism evidence="1 2">
    <name type="scientific">Ezakiella coagulans</name>
    <dbReference type="NCBI Taxonomy" id="46507"/>
    <lineage>
        <taxon>Bacteria</taxon>
        <taxon>Bacillati</taxon>
        <taxon>Bacillota</taxon>
        <taxon>Tissierellia</taxon>
        <taxon>Ezakiella</taxon>
    </lineage>
</organism>
<evidence type="ECO:0000313" key="1">
    <source>
        <dbReference type="EMBL" id="PVY95211.1"/>
    </source>
</evidence>
<reference evidence="1 2" key="1">
    <citation type="submission" date="2018-04" db="EMBL/GenBank/DDBJ databases">
        <title>Genomic Encyclopedia of Type Strains, Phase IV (KMG-IV): sequencing the most valuable type-strain genomes for metagenomic binning, comparative biology and taxonomic classification.</title>
        <authorList>
            <person name="Goeker M."/>
        </authorList>
    </citation>
    <scope>NUCLEOTIDE SEQUENCE [LARGE SCALE GENOMIC DNA]</scope>
    <source>
        <strain evidence="1 2">DSM 20705</strain>
    </source>
</reference>
<proteinExistence type="predicted"/>
<dbReference type="AlphaFoldDB" id="A0A2U1E5K8"/>
<comment type="caution">
    <text evidence="1">The sequence shown here is derived from an EMBL/GenBank/DDBJ whole genome shotgun (WGS) entry which is preliminary data.</text>
</comment>